<organism evidence="1 2">
    <name type="scientific">Marinobacterium aestuariivivens</name>
    <dbReference type="NCBI Taxonomy" id="1698799"/>
    <lineage>
        <taxon>Bacteria</taxon>
        <taxon>Pseudomonadati</taxon>
        <taxon>Pseudomonadota</taxon>
        <taxon>Gammaproteobacteria</taxon>
        <taxon>Oceanospirillales</taxon>
        <taxon>Oceanospirillaceae</taxon>
        <taxon>Marinobacterium</taxon>
    </lineage>
</organism>
<dbReference type="PIRSF" id="PIRSF030820">
    <property type="entry name" value="UCP030820"/>
    <property type="match status" value="1"/>
</dbReference>
<dbReference type="EMBL" id="JBHSWE010000001">
    <property type="protein sequence ID" value="MFC6672752.1"/>
    <property type="molecule type" value="Genomic_DNA"/>
</dbReference>
<reference evidence="2" key="1">
    <citation type="journal article" date="2019" name="Int. J. Syst. Evol. Microbiol.">
        <title>The Global Catalogue of Microorganisms (GCM) 10K type strain sequencing project: providing services to taxonomists for standard genome sequencing and annotation.</title>
        <authorList>
            <consortium name="The Broad Institute Genomics Platform"/>
            <consortium name="The Broad Institute Genome Sequencing Center for Infectious Disease"/>
            <person name="Wu L."/>
            <person name="Ma J."/>
        </authorList>
    </citation>
    <scope>NUCLEOTIDE SEQUENCE [LARGE SCALE GENOMIC DNA]</scope>
    <source>
        <strain evidence="2">NBRC 111756</strain>
    </source>
</reference>
<evidence type="ECO:0000313" key="2">
    <source>
        <dbReference type="Proteomes" id="UP001596422"/>
    </source>
</evidence>
<dbReference type="Proteomes" id="UP001596422">
    <property type="component" value="Unassembled WGS sequence"/>
</dbReference>
<proteinExistence type="predicted"/>
<name>A0ABW2A5T4_9GAMM</name>
<accession>A0ABW2A5T4</accession>
<dbReference type="Pfam" id="PF06073">
    <property type="entry name" value="DUF934"/>
    <property type="match status" value="1"/>
</dbReference>
<evidence type="ECO:0000313" key="1">
    <source>
        <dbReference type="EMBL" id="MFC6672752.1"/>
    </source>
</evidence>
<dbReference type="InterPro" id="IPR008318">
    <property type="entry name" value="UCP030820"/>
</dbReference>
<gene>
    <name evidence="1" type="ORF">ACFQDL_23750</name>
</gene>
<comment type="caution">
    <text evidence="1">The sequence shown here is derived from an EMBL/GenBank/DDBJ whole genome shotgun (WGS) entry which is preliminary data.</text>
</comment>
<dbReference type="RefSeq" id="WP_379911171.1">
    <property type="nucleotide sequence ID" value="NZ_JBHSWE010000001.1"/>
</dbReference>
<keyword evidence="2" id="KW-1185">Reference proteome</keyword>
<sequence length="163" mass="18494">MNNLIKFVNEEAMVVERDPWKIEDENDSAVADYRILSLARWQMLPDTARVGAGVLLHPDDDPEVLLPWLDRIELIALTFPSFRDGRAYTQAYLLRARLGFEGDLRAVGDVLRDQLAAMRHCGFSSFAVRDDRSAEDALKGLAGFDQIYARSVLSPEPLFRRRG</sequence>
<protein>
    <submittedName>
        <fullName evidence="1">DUF934 domain-containing protein</fullName>
    </submittedName>
</protein>